<dbReference type="EMBL" id="CAICTM010001420">
    <property type="protein sequence ID" value="CAB9523488.1"/>
    <property type="molecule type" value="Genomic_DNA"/>
</dbReference>
<feature type="chain" id="PRO_5040437821" evidence="6">
    <location>
        <begin position="27"/>
        <end position="561"/>
    </location>
</feature>
<keyword evidence="4" id="KW-0378">Hydrolase</keyword>
<organism evidence="8 9">
    <name type="scientific">Seminavis robusta</name>
    <dbReference type="NCBI Taxonomy" id="568900"/>
    <lineage>
        <taxon>Eukaryota</taxon>
        <taxon>Sar</taxon>
        <taxon>Stramenopiles</taxon>
        <taxon>Ochrophyta</taxon>
        <taxon>Bacillariophyta</taxon>
        <taxon>Bacillariophyceae</taxon>
        <taxon>Bacillariophycidae</taxon>
        <taxon>Naviculales</taxon>
        <taxon>Naviculaceae</taxon>
        <taxon>Seminavis</taxon>
    </lineage>
</organism>
<proteinExistence type="inferred from homology"/>
<dbReference type="GO" id="GO:0004252">
    <property type="term" value="F:serine-type endopeptidase activity"/>
    <property type="evidence" value="ECO:0007669"/>
    <property type="project" value="InterPro"/>
</dbReference>
<dbReference type="InterPro" id="IPR001314">
    <property type="entry name" value="Peptidase_S1A"/>
</dbReference>
<feature type="compositionally biased region" description="Low complexity" evidence="5">
    <location>
        <begin position="426"/>
        <end position="440"/>
    </location>
</feature>
<evidence type="ECO:0000313" key="9">
    <source>
        <dbReference type="Proteomes" id="UP001153069"/>
    </source>
</evidence>
<feature type="compositionally biased region" description="Pro residues" evidence="5">
    <location>
        <begin position="411"/>
        <end position="425"/>
    </location>
</feature>
<evidence type="ECO:0000256" key="5">
    <source>
        <dbReference type="SAM" id="MobiDB-lite"/>
    </source>
</evidence>
<dbReference type="SMART" id="SM00020">
    <property type="entry name" value="Tryp_SPc"/>
    <property type="match status" value="1"/>
</dbReference>
<name>A0A9N8EMM7_9STRA</name>
<keyword evidence="9" id="KW-1185">Reference proteome</keyword>
<gene>
    <name evidence="8" type="ORF">SEMRO_1422_G271340.1</name>
</gene>
<comment type="similarity">
    <text evidence="1">Belongs to the peptidase S1 family.</text>
</comment>
<keyword evidence="6" id="KW-0732">Signal</keyword>
<dbReference type="PROSITE" id="PS00135">
    <property type="entry name" value="TRYPSIN_SER"/>
    <property type="match status" value="1"/>
</dbReference>
<keyword evidence="4" id="KW-0645">Protease</keyword>
<evidence type="ECO:0000259" key="7">
    <source>
        <dbReference type="PROSITE" id="PS50240"/>
    </source>
</evidence>
<evidence type="ECO:0000313" key="8">
    <source>
        <dbReference type="EMBL" id="CAB9523488.1"/>
    </source>
</evidence>
<dbReference type="PROSITE" id="PS51257">
    <property type="entry name" value="PROKAR_LIPOPROTEIN"/>
    <property type="match status" value="1"/>
</dbReference>
<feature type="signal peptide" evidence="6">
    <location>
        <begin position="1"/>
        <end position="26"/>
    </location>
</feature>
<dbReference type="AlphaFoldDB" id="A0A9N8EMM7"/>
<dbReference type="PRINTS" id="PR00722">
    <property type="entry name" value="CHYMOTRYPSIN"/>
</dbReference>
<evidence type="ECO:0000256" key="2">
    <source>
        <dbReference type="ARBA" id="ARBA00023026"/>
    </source>
</evidence>
<dbReference type="InterPro" id="IPR001254">
    <property type="entry name" value="Trypsin_dom"/>
</dbReference>
<comment type="caution">
    <text evidence="8">The sequence shown here is derived from an EMBL/GenBank/DDBJ whole genome shotgun (WGS) entry which is preliminary data.</text>
</comment>
<evidence type="ECO:0000256" key="4">
    <source>
        <dbReference type="RuleBase" id="RU363034"/>
    </source>
</evidence>
<evidence type="ECO:0000256" key="3">
    <source>
        <dbReference type="ARBA" id="ARBA00023157"/>
    </source>
</evidence>
<evidence type="ECO:0000256" key="1">
    <source>
        <dbReference type="ARBA" id="ARBA00007664"/>
    </source>
</evidence>
<dbReference type="InterPro" id="IPR043504">
    <property type="entry name" value="Peptidase_S1_PA_chymotrypsin"/>
</dbReference>
<dbReference type="Gene3D" id="2.40.10.10">
    <property type="entry name" value="Trypsin-like serine proteases"/>
    <property type="match status" value="1"/>
</dbReference>
<dbReference type="GO" id="GO:0006508">
    <property type="term" value="P:proteolysis"/>
    <property type="evidence" value="ECO:0007669"/>
    <property type="project" value="UniProtKB-KW"/>
</dbReference>
<accession>A0A9N8EMM7</accession>
<feature type="domain" description="Peptidase S1" evidence="7">
    <location>
        <begin position="56"/>
        <end position="279"/>
    </location>
</feature>
<dbReference type="SUPFAM" id="SSF50494">
    <property type="entry name" value="Trypsin-like serine proteases"/>
    <property type="match status" value="1"/>
</dbReference>
<evidence type="ECO:0000256" key="6">
    <source>
        <dbReference type="SAM" id="SignalP"/>
    </source>
</evidence>
<feature type="region of interest" description="Disordered" evidence="5">
    <location>
        <begin position="405"/>
        <end position="445"/>
    </location>
</feature>
<dbReference type="PANTHER" id="PTHR24276:SF91">
    <property type="entry name" value="AT26814P-RELATED"/>
    <property type="match status" value="1"/>
</dbReference>
<dbReference type="InterPro" id="IPR033116">
    <property type="entry name" value="TRYPSIN_SER"/>
</dbReference>
<keyword evidence="4" id="KW-0720">Serine protease</keyword>
<dbReference type="InterPro" id="IPR009003">
    <property type="entry name" value="Peptidase_S1_PA"/>
</dbReference>
<dbReference type="PANTHER" id="PTHR24276">
    <property type="entry name" value="POLYSERASE-RELATED"/>
    <property type="match status" value="1"/>
</dbReference>
<dbReference type="PROSITE" id="PS00134">
    <property type="entry name" value="TRYPSIN_HIS"/>
    <property type="match status" value="1"/>
</dbReference>
<keyword evidence="3" id="KW-1015">Disulfide bond</keyword>
<protein>
    <submittedName>
        <fullName evidence="8">Vitamin K-dependent protein C</fullName>
    </submittedName>
</protein>
<dbReference type="InterPro" id="IPR018114">
    <property type="entry name" value="TRYPSIN_HIS"/>
</dbReference>
<dbReference type="FunFam" id="2.40.10.10:FF:000002">
    <property type="entry name" value="Transmembrane protease serine"/>
    <property type="match status" value="1"/>
</dbReference>
<dbReference type="PROSITE" id="PS50240">
    <property type="entry name" value="TRYPSIN_DOM"/>
    <property type="match status" value="1"/>
</dbReference>
<keyword evidence="2" id="KW-0843">Virulence</keyword>
<reference evidence="8" key="1">
    <citation type="submission" date="2020-06" db="EMBL/GenBank/DDBJ databases">
        <authorList>
            <consortium name="Plant Systems Biology data submission"/>
        </authorList>
    </citation>
    <scope>NUCLEOTIDE SEQUENCE</scope>
    <source>
        <strain evidence="8">D6</strain>
    </source>
</reference>
<dbReference type="Proteomes" id="UP001153069">
    <property type="component" value="Unassembled WGS sequence"/>
</dbReference>
<sequence>MGKSVGGSLLLSLGLLLSCNLLLVETRLNGGGRLDNAEVGSQSTGTPKRDLWQTRIVGGREAPSGIFPYFVELANGCGGCLIHNDLVLTAAHCVYGHANMALLRSYPRVFIGGVVAQSGRAERSIIDFRIDPRYNPTSASYDFAILLLDNPVEIATPLQLNSEPMFPVEGQPLTIVGYGFTNQGIGRTASRLQQASVNYRSDCKSTYANGRVKEYEMMCAHAPDYSRDACQGDSGGPLIAANNVLVGVVSWGEGCAQLNAPGIYARVSAANEWMAQQKCEFSNVPPADCVCTRQSADCVPIQVNVTYDSYSTETGWQLVRPSDGAVIVSSPAKSISTSRLDTISYPILVPSGSYELHVEDSYGDGMCCQFGSGSISVFDGVGNVLHDGKFDDFLLIRFVASKTQSRAMGDNPPPTRSPSLAPTPMPSTTIPTPLPTTLAPTTPPTQLPRVSLRVEILHDHYPEETSWTLRDNVTGHELIGSPSYSVTTPMQLVAATAPGLVPGQSYTLTVHDIAHDGVCCMYGLGKIQVLLVASSGEEKEVWYHSGEFGDVIEETITIPLP</sequence>
<dbReference type="CDD" id="cd00190">
    <property type="entry name" value="Tryp_SPc"/>
    <property type="match status" value="1"/>
</dbReference>
<dbReference type="Pfam" id="PF00089">
    <property type="entry name" value="Trypsin"/>
    <property type="match status" value="1"/>
</dbReference>
<dbReference type="OrthoDB" id="44567at2759"/>
<dbReference type="InterPro" id="IPR050430">
    <property type="entry name" value="Peptidase_S1"/>
</dbReference>